<accession>A0A2L0D299</accession>
<dbReference type="KEGG" id="splr:C0J00_01825"/>
<proteinExistence type="predicted"/>
<evidence type="ECO:0000313" key="2">
    <source>
        <dbReference type="Proteomes" id="UP000238956"/>
    </source>
</evidence>
<dbReference type="Proteomes" id="UP000238956">
    <property type="component" value="Chromosome"/>
</dbReference>
<organism evidence="1 2">
    <name type="scientific">Streptococcus pluranimalium</name>
    <dbReference type="NCBI Taxonomy" id="82348"/>
    <lineage>
        <taxon>Bacteria</taxon>
        <taxon>Bacillati</taxon>
        <taxon>Bacillota</taxon>
        <taxon>Bacilli</taxon>
        <taxon>Lactobacillales</taxon>
        <taxon>Streptococcaceae</taxon>
        <taxon>Streptococcus</taxon>
    </lineage>
</organism>
<dbReference type="EMBL" id="CP025536">
    <property type="protein sequence ID" value="AUW95953.1"/>
    <property type="molecule type" value="Genomic_DNA"/>
</dbReference>
<gene>
    <name evidence="1" type="ORF">C0J00_01825</name>
</gene>
<evidence type="ECO:0000313" key="1">
    <source>
        <dbReference type="EMBL" id="AUW95953.1"/>
    </source>
</evidence>
<dbReference type="AlphaFoldDB" id="A0A2L0D299"/>
<keyword evidence="2" id="KW-1185">Reference proteome</keyword>
<sequence>MVKGKSENNHFRGISMNDQNTEAKKALDNLLTAIGECQRDIDSLKDWSLVDLFGGNFLMSSVKRDKITKLNQKLEALNQLINISHDVMEDSPFSLIPYISNTKYDRLWDIWADNIVKDWRVREEIETISEQVTQLKEKARDLLDSLI</sequence>
<name>A0A2L0D299_9STRE</name>
<reference evidence="1 2" key="1">
    <citation type="submission" date="2017-12" db="EMBL/GenBank/DDBJ databases">
        <authorList>
            <person name="Hurst M.R.H."/>
        </authorList>
    </citation>
    <scope>NUCLEOTIDE SEQUENCE [LARGE SCALE GENOMIC DNA]</scope>
    <source>
        <strain evidence="1 2">TH11417</strain>
    </source>
</reference>
<protein>
    <submittedName>
        <fullName evidence="1">Uncharacterized protein</fullName>
    </submittedName>
</protein>
<reference evidence="1 2" key="2">
    <citation type="submission" date="2018-02" db="EMBL/GenBank/DDBJ databases">
        <title>Whole genome sequencing analysis of Streptococcus pluranimalium isolated from cattle infected mastitis in China.</title>
        <authorList>
            <person name="Zhang J.-R."/>
            <person name="Hu G.-Z."/>
        </authorList>
    </citation>
    <scope>NUCLEOTIDE SEQUENCE [LARGE SCALE GENOMIC DNA]</scope>
    <source>
        <strain evidence="1 2">TH11417</strain>
    </source>
</reference>